<dbReference type="Proteomes" id="UP001177260">
    <property type="component" value="Unassembled WGS sequence"/>
</dbReference>
<accession>A0ACC3AQM8</accession>
<evidence type="ECO:0000313" key="1">
    <source>
        <dbReference type="EMBL" id="KAK1140026.1"/>
    </source>
</evidence>
<evidence type="ECO:0000313" key="2">
    <source>
        <dbReference type="Proteomes" id="UP001177260"/>
    </source>
</evidence>
<gene>
    <name evidence="1" type="ORF">N8T08_010935</name>
</gene>
<comment type="caution">
    <text evidence="1">The sequence shown here is derived from an EMBL/GenBank/DDBJ whole genome shotgun (WGS) entry which is preliminary data.</text>
</comment>
<protein>
    <submittedName>
        <fullName evidence="1">Uncharacterized protein</fullName>
    </submittedName>
</protein>
<sequence length="469" mass="51259">MAGNIKVELNTRLSASNVIVEGDEAWEDALKRWTKYRSKVPAAVIQPTSEEDVITAVSYAVQNNRPFVVKGGGHSNGFSTIDSPGIVIDLSKMREVNIDVENLLVTAQGGATMGDGIKAVGAAGLAIATGTCNEVGLVGATLGGGIGRFLGLWGYAIDTVVSMRVIVVDQSGTARAVEASREVNQDLFWGLRGSGHLFGVVVEATFRAHPWHHDTWHSCLVFSPADAGIVAEAIDRVHYEGGMQGRLVFCAPNKQPVVLLQLWYVGPPEEAASKFETLLSLPSMNEHALNYVGRLIPYLNLNDSSDRICGYAGRKNLAAFGMKSMSADSCTAALRVYMNFIDRYPDAAQTHILTEFYGMDVAKQLDPDGQQTSMSRKARQEVKYWVMPLAWYEDPDLDGHCARLNLDIREAFLTQSGGERANSVGYVNMPFEDDTARSIFGEEERLDRLGEMTAKWDPLGVSQGLIKFW</sequence>
<dbReference type="EMBL" id="JAOPJF010000092">
    <property type="protein sequence ID" value="KAK1140026.1"/>
    <property type="molecule type" value="Genomic_DNA"/>
</dbReference>
<keyword evidence="2" id="KW-1185">Reference proteome</keyword>
<reference evidence="1 2" key="1">
    <citation type="journal article" date="2023" name="ACS Omega">
        <title>Identification of the Neoaspergillic Acid Biosynthesis Gene Cluster by Establishing an In Vitro CRISPR-Ribonucleoprotein Genetic System in Aspergillus melleus.</title>
        <authorList>
            <person name="Yuan B."/>
            <person name="Grau M.F."/>
            <person name="Murata R.M."/>
            <person name="Torok T."/>
            <person name="Venkateswaran K."/>
            <person name="Stajich J.E."/>
            <person name="Wang C.C.C."/>
        </authorList>
    </citation>
    <scope>NUCLEOTIDE SEQUENCE [LARGE SCALE GENOMIC DNA]</scope>
    <source>
        <strain evidence="1 2">IMV 1140</strain>
    </source>
</reference>
<name>A0ACC3AQM8_9EURO</name>
<organism evidence="1 2">
    <name type="scientific">Aspergillus melleus</name>
    <dbReference type="NCBI Taxonomy" id="138277"/>
    <lineage>
        <taxon>Eukaryota</taxon>
        <taxon>Fungi</taxon>
        <taxon>Dikarya</taxon>
        <taxon>Ascomycota</taxon>
        <taxon>Pezizomycotina</taxon>
        <taxon>Eurotiomycetes</taxon>
        <taxon>Eurotiomycetidae</taxon>
        <taxon>Eurotiales</taxon>
        <taxon>Aspergillaceae</taxon>
        <taxon>Aspergillus</taxon>
        <taxon>Aspergillus subgen. Circumdati</taxon>
    </lineage>
</organism>
<proteinExistence type="predicted"/>